<dbReference type="HOGENOM" id="CLU_2985171_0_0_1"/>
<feature type="transmembrane region" description="Helical" evidence="1">
    <location>
        <begin position="28"/>
        <end position="49"/>
    </location>
</feature>
<dbReference type="Proteomes" id="UP000006038">
    <property type="component" value="Chromosome 3"/>
</dbReference>
<protein>
    <submittedName>
        <fullName evidence="2">Uncharacterized protein</fullName>
    </submittedName>
</protein>
<keyword evidence="1" id="KW-0472">Membrane</keyword>
<organism evidence="2">
    <name type="scientific">Oryza brachyantha</name>
    <name type="common">malo sina</name>
    <dbReference type="NCBI Taxonomy" id="4533"/>
    <lineage>
        <taxon>Eukaryota</taxon>
        <taxon>Viridiplantae</taxon>
        <taxon>Streptophyta</taxon>
        <taxon>Embryophyta</taxon>
        <taxon>Tracheophyta</taxon>
        <taxon>Spermatophyta</taxon>
        <taxon>Magnoliopsida</taxon>
        <taxon>Liliopsida</taxon>
        <taxon>Poales</taxon>
        <taxon>Poaceae</taxon>
        <taxon>BOP clade</taxon>
        <taxon>Oryzoideae</taxon>
        <taxon>Oryzeae</taxon>
        <taxon>Oryzinae</taxon>
        <taxon>Oryza</taxon>
    </lineage>
</organism>
<keyword evidence="1" id="KW-1133">Transmembrane helix</keyword>
<reference evidence="2" key="2">
    <citation type="submission" date="2013-04" db="UniProtKB">
        <authorList>
            <consortium name="EnsemblPlants"/>
        </authorList>
    </citation>
    <scope>IDENTIFICATION</scope>
</reference>
<reference evidence="2" key="1">
    <citation type="journal article" date="2013" name="Nat. Commun.">
        <title>Whole-genome sequencing of Oryza brachyantha reveals mechanisms underlying Oryza genome evolution.</title>
        <authorList>
            <person name="Chen J."/>
            <person name="Huang Q."/>
            <person name="Gao D."/>
            <person name="Wang J."/>
            <person name="Lang Y."/>
            <person name="Liu T."/>
            <person name="Li B."/>
            <person name="Bai Z."/>
            <person name="Luis Goicoechea J."/>
            <person name="Liang C."/>
            <person name="Chen C."/>
            <person name="Zhang W."/>
            <person name="Sun S."/>
            <person name="Liao Y."/>
            <person name="Zhang X."/>
            <person name="Yang L."/>
            <person name="Song C."/>
            <person name="Wang M."/>
            <person name="Shi J."/>
            <person name="Liu G."/>
            <person name="Liu J."/>
            <person name="Zhou H."/>
            <person name="Zhou W."/>
            <person name="Yu Q."/>
            <person name="An N."/>
            <person name="Chen Y."/>
            <person name="Cai Q."/>
            <person name="Wang B."/>
            <person name="Liu B."/>
            <person name="Min J."/>
            <person name="Huang Y."/>
            <person name="Wu H."/>
            <person name="Li Z."/>
            <person name="Zhang Y."/>
            <person name="Yin Y."/>
            <person name="Song W."/>
            <person name="Jiang J."/>
            <person name="Jackson S.A."/>
            <person name="Wing R.A."/>
            <person name="Wang J."/>
            <person name="Chen M."/>
        </authorList>
    </citation>
    <scope>NUCLEOTIDE SEQUENCE [LARGE SCALE GENOMIC DNA]</scope>
    <source>
        <strain evidence="2">cv. IRGC 101232</strain>
    </source>
</reference>
<accession>J3LLM9</accession>
<sequence>ACSQPPTYYRLPLIRCAFDLASTCSQSYLAYPLRFFLFFLIVGKLLLLYHPVIHACRL</sequence>
<dbReference type="AlphaFoldDB" id="J3LLM9"/>
<evidence type="ECO:0000313" key="3">
    <source>
        <dbReference type="Proteomes" id="UP000006038"/>
    </source>
</evidence>
<evidence type="ECO:0000256" key="1">
    <source>
        <dbReference type="SAM" id="Phobius"/>
    </source>
</evidence>
<dbReference type="Gramene" id="OB03G19550.1">
    <property type="protein sequence ID" value="OB03G19550.1"/>
    <property type="gene ID" value="OB03G19550"/>
</dbReference>
<proteinExistence type="predicted"/>
<keyword evidence="3" id="KW-1185">Reference proteome</keyword>
<dbReference type="EnsemblPlants" id="OB03G19550.1">
    <property type="protein sequence ID" value="OB03G19550.1"/>
    <property type="gene ID" value="OB03G19550"/>
</dbReference>
<evidence type="ECO:0000313" key="2">
    <source>
        <dbReference type="EnsemblPlants" id="OB03G19550.1"/>
    </source>
</evidence>
<keyword evidence="1" id="KW-0812">Transmembrane</keyword>
<name>J3LLM9_ORYBR</name>